<dbReference type="Proteomes" id="UP000077755">
    <property type="component" value="Chromosome 3"/>
</dbReference>
<accession>A0A166C9A9</accession>
<name>A0A166C9A9_DAUCS</name>
<dbReference type="KEGG" id="dcr:108210398"/>
<protein>
    <submittedName>
        <fullName evidence="1">Uncharacterized protein</fullName>
    </submittedName>
</protein>
<reference evidence="1" key="1">
    <citation type="journal article" date="2016" name="Nat. Genet.">
        <title>A high-quality carrot genome assembly provides new insights into carotenoid accumulation and asterid genome evolution.</title>
        <authorList>
            <person name="Iorizzo M."/>
            <person name="Ellison S."/>
            <person name="Senalik D."/>
            <person name="Zeng P."/>
            <person name="Satapoomin P."/>
            <person name="Huang J."/>
            <person name="Bowman M."/>
            <person name="Iovene M."/>
            <person name="Sanseverino W."/>
            <person name="Cavagnaro P."/>
            <person name="Yildiz M."/>
            <person name="Macko-Podgorni A."/>
            <person name="Moranska E."/>
            <person name="Grzebelus E."/>
            <person name="Grzebelus D."/>
            <person name="Ashrafi H."/>
            <person name="Zheng Z."/>
            <person name="Cheng S."/>
            <person name="Spooner D."/>
            <person name="Van Deynze A."/>
            <person name="Simon P."/>
        </authorList>
    </citation>
    <scope>NUCLEOTIDE SEQUENCE</scope>
    <source>
        <tissue evidence="1">Leaf</tissue>
    </source>
</reference>
<sequence>MDHSSSFNQGGAATTIGAVHTDVIESHVLTKFDGASLACAASASHMLRNLCNKENLWRDICDLTWDSIKHPLVRKTISTFPGGYRSFFSDAFPVIRPDQTKRTQGTPFSEGDMPELISAVDIHYGDELIFSKVVVTNTGDKSFRHFSFWVDMLENKETVKIPLKFESDEDKCILLELQENLKLSWIVIDPTRKRAVNVSSFGPVSVQPYWNGYDIQVIFATILSGDNSSELVECRIVATFGCKEGKYVKFRELNMYMEDMHMRRLSGEKSLKILEEAMERGERKKANGGEMKETYEKYLELKRKKIEGKKRTERTLNMVYRLSWVAYFFAFVFLIVSLNVFPN</sequence>
<dbReference type="InterPro" id="IPR045283">
    <property type="entry name" value="AT3G44326-like"/>
</dbReference>
<organism evidence="1 2">
    <name type="scientific">Daucus carota subsp. sativus</name>
    <name type="common">Carrot</name>
    <dbReference type="NCBI Taxonomy" id="79200"/>
    <lineage>
        <taxon>Eukaryota</taxon>
        <taxon>Viridiplantae</taxon>
        <taxon>Streptophyta</taxon>
        <taxon>Embryophyta</taxon>
        <taxon>Tracheophyta</taxon>
        <taxon>Spermatophyta</taxon>
        <taxon>Magnoliopsida</taxon>
        <taxon>eudicotyledons</taxon>
        <taxon>Gunneridae</taxon>
        <taxon>Pentapetalae</taxon>
        <taxon>asterids</taxon>
        <taxon>campanulids</taxon>
        <taxon>Apiales</taxon>
        <taxon>Apiaceae</taxon>
        <taxon>Apioideae</taxon>
        <taxon>Scandiceae</taxon>
        <taxon>Daucinae</taxon>
        <taxon>Daucus</taxon>
        <taxon>Daucus sect. Daucus</taxon>
    </lineage>
</organism>
<gene>
    <name evidence="1" type="ORF">DCAR_0313847</name>
</gene>
<evidence type="ECO:0000313" key="2">
    <source>
        <dbReference type="Proteomes" id="UP000077755"/>
    </source>
</evidence>
<dbReference type="Gramene" id="KZN03468">
    <property type="protein sequence ID" value="KZN03468"/>
    <property type="gene ID" value="DCAR_012224"/>
</dbReference>
<dbReference type="InterPro" id="IPR036047">
    <property type="entry name" value="F-box-like_dom_sf"/>
</dbReference>
<dbReference type="EMBL" id="CP093345">
    <property type="protein sequence ID" value="WOG94551.1"/>
    <property type="molecule type" value="Genomic_DNA"/>
</dbReference>
<proteinExistence type="predicted"/>
<dbReference type="OrthoDB" id="671172at2759"/>
<dbReference type="OMA" id="PHICHIV"/>
<dbReference type="PANTHER" id="PTHR33736:SF13">
    <property type="entry name" value="OS11G0155100 PROTEIN"/>
    <property type="match status" value="1"/>
</dbReference>
<dbReference type="AlphaFoldDB" id="A0A166C9A9"/>
<dbReference type="PANTHER" id="PTHR33736">
    <property type="entry name" value="F-BOX PROTEIN-RELATED"/>
    <property type="match status" value="1"/>
</dbReference>
<keyword evidence="2" id="KW-1185">Reference proteome</keyword>
<reference evidence="1" key="2">
    <citation type="submission" date="2022-03" db="EMBL/GenBank/DDBJ databases">
        <title>Draft title - Genomic analysis of global carrot germplasm unveils the trajectory of domestication and the origin of high carotenoid orange carrot.</title>
        <authorList>
            <person name="Iorizzo M."/>
            <person name="Ellison S."/>
            <person name="Senalik D."/>
            <person name="Macko-Podgorni A."/>
            <person name="Grzebelus D."/>
            <person name="Bostan H."/>
            <person name="Rolling W."/>
            <person name="Curaba J."/>
            <person name="Simon P."/>
        </authorList>
    </citation>
    <scope>NUCLEOTIDE SEQUENCE</scope>
    <source>
        <tissue evidence="1">Leaf</tissue>
    </source>
</reference>
<dbReference type="SUPFAM" id="SSF81383">
    <property type="entry name" value="F-box domain"/>
    <property type="match status" value="1"/>
</dbReference>
<evidence type="ECO:0000313" key="1">
    <source>
        <dbReference type="EMBL" id="WOG94551.1"/>
    </source>
</evidence>